<dbReference type="Gene3D" id="2.60.120.10">
    <property type="entry name" value="Jelly Rolls"/>
    <property type="match status" value="1"/>
</dbReference>
<dbReference type="RefSeq" id="WP_259315686.1">
    <property type="nucleotide sequence ID" value="NZ_CP087164.1"/>
</dbReference>
<dbReference type="KEGG" id="sbae:DSM104329_02403"/>
<proteinExistence type="predicted"/>
<name>A0A9E6XYA2_9ACTN</name>
<dbReference type="SUPFAM" id="SSF51182">
    <property type="entry name" value="RmlC-like cupins"/>
    <property type="match status" value="1"/>
</dbReference>
<accession>A0A9E6XYA2</accession>
<dbReference type="Proteomes" id="UP001162834">
    <property type="component" value="Chromosome"/>
</dbReference>
<feature type="domain" description="(S)-ureidoglycine aminohydrolase cupin" evidence="1">
    <location>
        <begin position="28"/>
        <end position="100"/>
    </location>
</feature>
<dbReference type="InterPro" id="IPR011051">
    <property type="entry name" value="RmlC_Cupin_sf"/>
</dbReference>
<dbReference type="InterPro" id="IPR014710">
    <property type="entry name" value="RmlC-like_jellyroll"/>
</dbReference>
<protein>
    <recommendedName>
        <fullName evidence="1">(S)-ureidoglycine aminohydrolase cupin domain-containing protein</fullName>
    </recommendedName>
</protein>
<organism evidence="2 3">
    <name type="scientific">Capillimicrobium parvum</name>
    <dbReference type="NCBI Taxonomy" id="2884022"/>
    <lineage>
        <taxon>Bacteria</taxon>
        <taxon>Bacillati</taxon>
        <taxon>Actinomycetota</taxon>
        <taxon>Thermoleophilia</taxon>
        <taxon>Solirubrobacterales</taxon>
        <taxon>Capillimicrobiaceae</taxon>
        <taxon>Capillimicrobium</taxon>
    </lineage>
</organism>
<dbReference type="EMBL" id="CP087164">
    <property type="protein sequence ID" value="UGS36006.1"/>
    <property type="molecule type" value="Genomic_DNA"/>
</dbReference>
<dbReference type="AlphaFoldDB" id="A0A9E6XYA2"/>
<dbReference type="InterPro" id="IPR008579">
    <property type="entry name" value="UGlyAH_Cupin_dom"/>
</dbReference>
<evidence type="ECO:0000313" key="2">
    <source>
        <dbReference type="EMBL" id="UGS36006.1"/>
    </source>
</evidence>
<evidence type="ECO:0000259" key="1">
    <source>
        <dbReference type="Pfam" id="PF05899"/>
    </source>
</evidence>
<sequence>MTAPAYSTSVDSDAYEPFEAGVVNWLRQDDDVAAGIWVCRPEEQPGIHEAEFEKNETIYIIEGRVRVEIVGGETYELGPGDSAAFVKGTVGRWKVLEAVKEFFVYS</sequence>
<reference evidence="2" key="1">
    <citation type="journal article" date="2022" name="Int. J. Syst. Evol. Microbiol.">
        <title>Pseudomonas aegrilactucae sp. nov. and Pseudomonas morbosilactucae sp. nov., pathogens causing bacterial rot of lettuce in Japan.</title>
        <authorList>
            <person name="Sawada H."/>
            <person name="Fujikawa T."/>
            <person name="Satou M."/>
        </authorList>
    </citation>
    <scope>NUCLEOTIDE SEQUENCE</scope>
    <source>
        <strain evidence="2">0166_1</strain>
    </source>
</reference>
<keyword evidence="3" id="KW-1185">Reference proteome</keyword>
<gene>
    <name evidence="2" type="ORF">DSM104329_02403</name>
</gene>
<dbReference type="Pfam" id="PF05899">
    <property type="entry name" value="Cupin_3"/>
    <property type="match status" value="1"/>
</dbReference>
<evidence type="ECO:0000313" key="3">
    <source>
        <dbReference type="Proteomes" id="UP001162834"/>
    </source>
</evidence>
<dbReference type="PANTHER" id="PTHR40943:SF1">
    <property type="entry name" value="CYTOPLASMIC PROTEIN"/>
    <property type="match status" value="1"/>
</dbReference>
<dbReference type="PANTHER" id="PTHR40943">
    <property type="entry name" value="CYTOPLASMIC PROTEIN-RELATED"/>
    <property type="match status" value="1"/>
</dbReference>